<feature type="region of interest" description="Disordered" evidence="3">
    <location>
        <begin position="57"/>
        <end position="79"/>
    </location>
</feature>
<dbReference type="Pfam" id="PF18290">
    <property type="entry name" value="Nudix_hydro"/>
    <property type="match status" value="1"/>
</dbReference>
<dbReference type="PANTHER" id="PTHR13994:SF13">
    <property type="entry name" value="FI03680P"/>
    <property type="match status" value="1"/>
</dbReference>
<reference evidence="5" key="1">
    <citation type="submission" date="2024-02" db="EMBL/GenBank/DDBJ databases">
        <authorList>
            <consortium name="ELIXIR-Norway"/>
            <consortium name="Elixir Norway"/>
        </authorList>
    </citation>
    <scope>NUCLEOTIDE SEQUENCE</scope>
</reference>
<proteinExistence type="inferred from homology"/>
<protein>
    <recommendedName>
        <fullName evidence="4">Nudix hydrolase domain-containing protein</fullName>
    </recommendedName>
</protein>
<dbReference type="Pfam" id="PF00293">
    <property type="entry name" value="NUDIX"/>
    <property type="match status" value="1"/>
</dbReference>
<evidence type="ECO:0000259" key="4">
    <source>
        <dbReference type="PROSITE" id="PS51462"/>
    </source>
</evidence>
<dbReference type="InterPro" id="IPR000086">
    <property type="entry name" value="NUDIX_hydrolase_dom"/>
</dbReference>
<dbReference type="PANTHER" id="PTHR13994">
    <property type="entry name" value="NUDIX HYDROLASE RELATED"/>
    <property type="match status" value="1"/>
</dbReference>
<keyword evidence="2" id="KW-0378">Hydrolase</keyword>
<dbReference type="InterPro" id="IPR020084">
    <property type="entry name" value="NUDIX_hydrolase_CS"/>
</dbReference>
<evidence type="ECO:0000256" key="1">
    <source>
        <dbReference type="ARBA" id="ARBA00005582"/>
    </source>
</evidence>
<evidence type="ECO:0000313" key="6">
    <source>
        <dbReference type="Proteomes" id="UP001497512"/>
    </source>
</evidence>
<comment type="similarity">
    <text evidence="1">Belongs to the Nudix hydrolase family.</text>
</comment>
<dbReference type="InterPro" id="IPR040618">
    <property type="entry name" value="Pre-Nudix"/>
</dbReference>
<dbReference type="InterPro" id="IPR015797">
    <property type="entry name" value="NUDIX_hydrolase-like_dom_sf"/>
</dbReference>
<feature type="domain" description="Nudix hydrolase" evidence="4">
    <location>
        <begin position="181"/>
        <end position="311"/>
    </location>
</feature>
<keyword evidence="6" id="KW-1185">Reference proteome</keyword>
<gene>
    <name evidence="5" type="ORF">CSSPTR1EN2_LOCUS2768</name>
</gene>
<name>A0ABP0TF00_9BRYO</name>
<evidence type="ECO:0000256" key="3">
    <source>
        <dbReference type="SAM" id="MobiDB-lite"/>
    </source>
</evidence>
<dbReference type="Proteomes" id="UP001497512">
    <property type="component" value="Chromosome 10"/>
</dbReference>
<dbReference type="EMBL" id="OZ019902">
    <property type="protein sequence ID" value="CAK9194923.1"/>
    <property type="molecule type" value="Genomic_DNA"/>
</dbReference>
<dbReference type="Gene3D" id="3.90.79.10">
    <property type="entry name" value="Nucleoside Triphosphate Pyrophosphohydrolase"/>
    <property type="match status" value="1"/>
</dbReference>
<organism evidence="5 6">
    <name type="scientific">Sphagnum troendelagicum</name>
    <dbReference type="NCBI Taxonomy" id="128251"/>
    <lineage>
        <taxon>Eukaryota</taxon>
        <taxon>Viridiplantae</taxon>
        <taxon>Streptophyta</taxon>
        <taxon>Embryophyta</taxon>
        <taxon>Bryophyta</taxon>
        <taxon>Sphagnophytina</taxon>
        <taxon>Sphagnopsida</taxon>
        <taxon>Sphagnales</taxon>
        <taxon>Sphagnaceae</taxon>
        <taxon>Sphagnum</taxon>
    </lineage>
</organism>
<dbReference type="PROSITE" id="PS51462">
    <property type="entry name" value="NUDIX"/>
    <property type="match status" value="1"/>
</dbReference>
<dbReference type="InterPro" id="IPR003293">
    <property type="entry name" value="Nudix_hydrolase6-like"/>
</dbReference>
<evidence type="ECO:0000256" key="2">
    <source>
        <dbReference type="ARBA" id="ARBA00022801"/>
    </source>
</evidence>
<dbReference type="CDD" id="cd04670">
    <property type="entry name" value="NUDIX_ASFGF2_Nudt6"/>
    <property type="match status" value="1"/>
</dbReference>
<dbReference type="PRINTS" id="PR01356">
    <property type="entry name" value="GFGPROTEIN"/>
</dbReference>
<sequence>MDVSWSPSVSASSGLGASSRSVAFRGGAVSRVPLRVCRRPDDGVELLQNRRQRLSVHASAAEGADDPELSRPAGSGSKKVTDGALDVSILKGRVDSYKGIIVEPSSLPVDVPTFERCLKASLQQWRHEKRRGIWLKLPIKNVDFVAPAIEAGFSYHHAEPTYVMLSLWLPDTPSTLPANASHQVGVGAFVLNDKQEVLAVQERNGPLKGTSIWKMPTGVINQGEDIFVGAIREVKEETGVDAEFVEVVGFRQVHHVAFEKSDLFFLCILRPLSSIITKQDSEIAAAQWMPLAEFKAQPFFQNHTMLRKMLDVCILSAQGHYKGFTAHSLHTGFQTIPSFFYCNE</sequence>
<evidence type="ECO:0000313" key="5">
    <source>
        <dbReference type="EMBL" id="CAK9194923.1"/>
    </source>
</evidence>
<dbReference type="Gene3D" id="3.40.630.30">
    <property type="match status" value="1"/>
</dbReference>
<dbReference type="SUPFAM" id="SSF55811">
    <property type="entry name" value="Nudix"/>
    <property type="match status" value="1"/>
</dbReference>
<dbReference type="PROSITE" id="PS00893">
    <property type="entry name" value="NUDIX_BOX"/>
    <property type="match status" value="1"/>
</dbReference>
<accession>A0ABP0TF00</accession>